<evidence type="ECO:0000313" key="5">
    <source>
        <dbReference type="EMBL" id="KAK5636616.1"/>
    </source>
</evidence>
<dbReference type="EMBL" id="JAWHQM010000074">
    <property type="protein sequence ID" value="KAK5636616.1"/>
    <property type="molecule type" value="Genomic_DNA"/>
</dbReference>
<evidence type="ECO:0000259" key="4">
    <source>
        <dbReference type="PROSITE" id="PS50850"/>
    </source>
</evidence>
<dbReference type="GO" id="GO:0016020">
    <property type="term" value="C:membrane"/>
    <property type="evidence" value="ECO:0007669"/>
    <property type="project" value="UniProtKB-SubCell"/>
</dbReference>
<organism evidence="5 6">
    <name type="scientific">Xylaria bambusicola</name>
    <dbReference type="NCBI Taxonomy" id="326684"/>
    <lineage>
        <taxon>Eukaryota</taxon>
        <taxon>Fungi</taxon>
        <taxon>Dikarya</taxon>
        <taxon>Ascomycota</taxon>
        <taxon>Pezizomycotina</taxon>
        <taxon>Sordariomycetes</taxon>
        <taxon>Xylariomycetidae</taxon>
        <taxon>Xylariales</taxon>
        <taxon>Xylariaceae</taxon>
        <taxon>Xylaria</taxon>
    </lineage>
</organism>
<evidence type="ECO:0000256" key="3">
    <source>
        <dbReference type="SAM" id="Phobius"/>
    </source>
</evidence>
<accession>A0AAN7V1L9</accession>
<dbReference type="InterPro" id="IPR020846">
    <property type="entry name" value="MFS_dom"/>
</dbReference>
<keyword evidence="6" id="KW-1185">Reference proteome</keyword>
<evidence type="ECO:0000256" key="2">
    <source>
        <dbReference type="ARBA" id="ARBA00006727"/>
    </source>
</evidence>
<dbReference type="InterPro" id="IPR050327">
    <property type="entry name" value="Proton-linked_MCT"/>
</dbReference>
<proteinExistence type="inferred from homology"/>
<dbReference type="InterPro" id="IPR011701">
    <property type="entry name" value="MFS"/>
</dbReference>
<keyword evidence="3" id="KW-0812">Transmembrane</keyword>
<evidence type="ECO:0000256" key="1">
    <source>
        <dbReference type="ARBA" id="ARBA00004141"/>
    </source>
</evidence>
<dbReference type="PANTHER" id="PTHR11360:SF287">
    <property type="entry name" value="MFS MONOCARBOXYLATE TRANSPORTER"/>
    <property type="match status" value="1"/>
</dbReference>
<comment type="subcellular location">
    <subcellularLocation>
        <location evidence="1">Membrane</location>
        <topology evidence="1">Multi-pass membrane protein</topology>
    </subcellularLocation>
</comment>
<evidence type="ECO:0000313" key="6">
    <source>
        <dbReference type="Proteomes" id="UP001305414"/>
    </source>
</evidence>
<feature type="transmembrane region" description="Helical" evidence="3">
    <location>
        <begin position="204"/>
        <end position="223"/>
    </location>
</feature>
<dbReference type="Gene3D" id="1.20.1250.20">
    <property type="entry name" value="MFS general substrate transporter like domains"/>
    <property type="match status" value="2"/>
</dbReference>
<dbReference type="AlphaFoldDB" id="A0AAN7V1L9"/>
<dbReference type="InterPro" id="IPR036259">
    <property type="entry name" value="MFS_trans_sf"/>
</dbReference>
<dbReference type="Pfam" id="PF07690">
    <property type="entry name" value="MFS_1"/>
    <property type="match status" value="1"/>
</dbReference>
<feature type="transmembrane region" description="Helical" evidence="3">
    <location>
        <begin position="294"/>
        <end position="319"/>
    </location>
</feature>
<comment type="similarity">
    <text evidence="2">Belongs to the major facilitator superfamily. Monocarboxylate porter (TC 2.A.1.13) family.</text>
</comment>
<feature type="transmembrane region" description="Helical" evidence="3">
    <location>
        <begin position="172"/>
        <end position="192"/>
    </location>
</feature>
<comment type="caution">
    <text evidence="5">The sequence shown here is derived from an EMBL/GenBank/DDBJ whole genome shotgun (WGS) entry which is preliminary data.</text>
</comment>
<dbReference type="PANTHER" id="PTHR11360">
    <property type="entry name" value="MONOCARBOXYLATE TRANSPORTER"/>
    <property type="match status" value="1"/>
</dbReference>
<feature type="transmembrane region" description="Helical" evidence="3">
    <location>
        <begin position="43"/>
        <end position="71"/>
    </location>
</feature>
<reference evidence="5 6" key="1">
    <citation type="submission" date="2023-10" db="EMBL/GenBank/DDBJ databases">
        <title>Draft genome sequence of Xylaria bambusicola isolate GMP-LS, the root and basal stem rot pathogen of sugarcane in Indonesia.</title>
        <authorList>
            <person name="Selvaraj P."/>
            <person name="Muralishankar V."/>
            <person name="Muruganantham S."/>
            <person name="Sp S."/>
            <person name="Haryani S."/>
            <person name="Lau K.J.X."/>
            <person name="Naqvi N.I."/>
        </authorList>
    </citation>
    <scope>NUCLEOTIDE SEQUENCE [LARGE SCALE GENOMIC DNA]</scope>
    <source>
        <strain evidence="5">GMP-LS</strain>
    </source>
</reference>
<keyword evidence="3" id="KW-0472">Membrane</keyword>
<name>A0AAN7V1L9_9PEZI</name>
<feature type="transmembrane region" description="Helical" evidence="3">
    <location>
        <begin position="83"/>
        <end position="105"/>
    </location>
</feature>
<keyword evidence="3" id="KW-1133">Transmembrane helix</keyword>
<dbReference type="SUPFAM" id="SSF103473">
    <property type="entry name" value="MFS general substrate transporter"/>
    <property type="match status" value="1"/>
</dbReference>
<dbReference type="PROSITE" id="PS50850">
    <property type="entry name" value="MFS"/>
    <property type="match status" value="1"/>
</dbReference>
<feature type="transmembrane region" description="Helical" evidence="3">
    <location>
        <begin position="111"/>
        <end position="132"/>
    </location>
</feature>
<feature type="transmembrane region" description="Helical" evidence="3">
    <location>
        <begin position="331"/>
        <end position="350"/>
    </location>
</feature>
<dbReference type="GO" id="GO:0022857">
    <property type="term" value="F:transmembrane transporter activity"/>
    <property type="evidence" value="ECO:0007669"/>
    <property type="project" value="InterPro"/>
</dbReference>
<dbReference type="Proteomes" id="UP001305414">
    <property type="component" value="Unassembled WGS sequence"/>
</dbReference>
<gene>
    <name evidence="5" type="ORF">RRF57_012329</name>
</gene>
<protein>
    <recommendedName>
        <fullName evidence="4">Major facilitator superfamily (MFS) profile domain-containing protein</fullName>
    </recommendedName>
</protein>
<feature type="transmembrane region" description="Helical" evidence="3">
    <location>
        <begin position="437"/>
        <end position="459"/>
    </location>
</feature>
<feature type="transmembrane region" description="Helical" evidence="3">
    <location>
        <begin position="139"/>
        <end position="160"/>
    </location>
</feature>
<feature type="domain" description="Major facilitator superfamily (MFS) profile" evidence="4">
    <location>
        <begin position="238"/>
        <end position="473"/>
    </location>
</feature>
<sequence length="473" mass="50205">MSQTAVELEFISSQVESPEQGATDNSDGNAEFSLPPVDGGKEAWLFLAASFVVDALIWGFTFSFGVFQDYYSQHEPFTSSNKIAVIGTTSTGLLYLLSPIALGIYRLYPRYVRYATPFGLLIVLLSLSLASLATSTTALIALQGVLYAIGGTIAYTPTILFTEEWFAARKGMAYGMVWSGEGLASAVIPIILQRLLTQYGHKTTLRASGVAIFVICAPLSFFIKPRLPPSNTVATRPWELKLLFSGIFAPYQLGSLVQGTVSPHTGGGGQLHRLCSHLASVVPSIYLPTYARTVLGASGFLAALTVLLINIATTIGALVMGTLTDRLPATTCILISSAGATLGVFLAWGLSSSLAVLYVFCIMYGLFAGSFTATWPGIMRALGHTRESGEIAGIDPTLVFSGLCAGRGIGSLVSGPLSEALLKDMEWEGRASAGYGSGYGTLIVYTGITALVSSSSFVWKTLMTARTSLRQHN</sequence>
<feature type="transmembrane region" description="Helical" evidence="3">
    <location>
        <begin position="356"/>
        <end position="378"/>
    </location>
</feature>